<name>A0A0D0EC57_9AGAM</name>
<proteinExistence type="predicted"/>
<dbReference type="InParanoid" id="A0A0D0EC57"/>
<feature type="region of interest" description="Disordered" evidence="1">
    <location>
        <begin position="44"/>
        <end position="67"/>
    </location>
</feature>
<dbReference type="AlphaFoldDB" id="A0A0D0EC57"/>
<feature type="region of interest" description="Disordered" evidence="1">
    <location>
        <begin position="98"/>
        <end position="118"/>
    </location>
</feature>
<dbReference type="EMBL" id="KN824880">
    <property type="protein sequence ID" value="KIK98790.1"/>
    <property type="molecule type" value="Genomic_DNA"/>
</dbReference>
<evidence type="ECO:0000256" key="1">
    <source>
        <dbReference type="SAM" id="MobiDB-lite"/>
    </source>
</evidence>
<reference evidence="2 3" key="1">
    <citation type="submission" date="2014-04" db="EMBL/GenBank/DDBJ databases">
        <authorList>
            <consortium name="DOE Joint Genome Institute"/>
            <person name="Kuo A."/>
            <person name="Kohler A."/>
            <person name="Jargeat P."/>
            <person name="Nagy L.G."/>
            <person name="Floudas D."/>
            <person name="Copeland A."/>
            <person name="Barry K.W."/>
            <person name="Cichocki N."/>
            <person name="Veneault-Fourrey C."/>
            <person name="LaButti K."/>
            <person name="Lindquist E.A."/>
            <person name="Lipzen A."/>
            <person name="Lundell T."/>
            <person name="Morin E."/>
            <person name="Murat C."/>
            <person name="Sun H."/>
            <person name="Tunlid A."/>
            <person name="Henrissat B."/>
            <person name="Grigoriev I.V."/>
            <person name="Hibbett D.S."/>
            <person name="Martin F."/>
            <person name="Nordberg H.P."/>
            <person name="Cantor M.N."/>
            <person name="Hua S.X."/>
        </authorList>
    </citation>
    <scope>NUCLEOTIDE SEQUENCE [LARGE SCALE GENOMIC DNA]</scope>
    <source>
        <strain evidence="2 3">Ve08.2h10</strain>
    </source>
</reference>
<sequence>MFHFSTERLAGLDNMILKITAPSKLPTIISHHTLDHDPYIKVKKVKKSKPQRASRPPLADKTSSNNVALNLPPTETVITPMLLNVSCCPTSEVKALAAKDATPPRVGRSPADTDSFRPLPPLPSASTLQLPSFLNFSTQSLTPPVEPQLRRSTSSLPASVLFRVSSTPVSSPRRVVIRKTKKKVYEGPHWIPAFHHPNSPYVPWTSAARQRILPPPSPPPASPVRLPPFFSRNGAVAPEPWTSDASLKIPKKSTKERLSTSWKSFKDSVKNGVRNVVAHLEKSRKTLKKSSNSQDILRTRHGIDTITTVKFDMFSTANPSLPPRLESSCSRYSLASFASSDSKTLSTWLAERRTTAPEAADDSAGEMSVEEYELTGSWLDLRHNDGEWVCGVKDCDLHTSDGSPNVMCEHPKAFRTAMPFDSADLLMAPIRPREPSLSFSSGILAPPQFSSLPRLPSQSFNIVSACKGKPGVYPNAERCLTSKKSRELSMPGGWTFS</sequence>
<dbReference type="OrthoDB" id="2690983at2759"/>
<dbReference type="Proteomes" id="UP000054538">
    <property type="component" value="Unassembled WGS sequence"/>
</dbReference>
<gene>
    <name evidence="2" type="ORF">PAXRUDRAFT_636619</name>
</gene>
<keyword evidence="3" id="KW-1185">Reference proteome</keyword>
<organism evidence="2 3">
    <name type="scientific">Paxillus rubicundulus Ve08.2h10</name>
    <dbReference type="NCBI Taxonomy" id="930991"/>
    <lineage>
        <taxon>Eukaryota</taxon>
        <taxon>Fungi</taxon>
        <taxon>Dikarya</taxon>
        <taxon>Basidiomycota</taxon>
        <taxon>Agaricomycotina</taxon>
        <taxon>Agaricomycetes</taxon>
        <taxon>Agaricomycetidae</taxon>
        <taxon>Boletales</taxon>
        <taxon>Paxilineae</taxon>
        <taxon>Paxillaceae</taxon>
        <taxon>Paxillus</taxon>
    </lineage>
</organism>
<reference evidence="3" key="2">
    <citation type="submission" date="2015-01" db="EMBL/GenBank/DDBJ databases">
        <title>Evolutionary Origins and Diversification of the Mycorrhizal Mutualists.</title>
        <authorList>
            <consortium name="DOE Joint Genome Institute"/>
            <consortium name="Mycorrhizal Genomics Consortium"/>
            <person name="Kohler A."/>
            <person name="Kuo A."/>
            <person name="Nagy L.G."/>
            <person name="Floudas D."/>
            <person name="Copeland A."/>
            <person name="Barry K.W."/>
            <person name="Cichocki N."/>
            <person name="Veneault-Fourrey C."/>
            <person name="LaButti K."/>
            <person name="Lindquist E.A."/>
            <person name="Lipzen A."/>
            <person name="Lundell T."/>
            <person name="Morin E."/>
            <person name="Murat C."/>
            <person name="Riley R."/>
            <person name="Ohm R."/>
            <person name="Sun H."/>
            <person name="Tunlid A."/>
            <person name="Henrissat B."/>
            <person name="Grigoriev I.V."/>
            <person name="Hibbett D.S."/>
            <person name="Martin F."/>
        </authorList>
    </citation>
    <scope>NUCLEOTIDE SEQUENCE [LARGE SCALE GENOMIC DNA]</scope>
    <source>
        <strain evidence="3">Ve08.2h10</strain>
    </source>
</reference>
<protein>
    <submittedName>
        <fullName evidence="2">Uncharacterized protein</fullName>
    </submittedName>
</protein>
<evidence type="ECO:0000313" key="3">
    <source>
        <dbReference type="Proteomes" id="UP000054538"/>
    </source>
</evidence>
<accession>A0A0D0EC57</accession>
<dbReference type="HOGENOM" id="CLU_551146_0_0_1"/>
<evidence type="ECO:0000313" key="2">
    <source>
        <dbReference type="EMBL" id="KIK98790.1"/>
    </source>
</evidence>